<feature type="transmembrane region" description="Helical" evidence="1">
    <location>
        <begin position="302"/>
        <end position="321"/>
    </location>
</feature>
<proteinExistence type="predicted"/>
<dbReference type="OrthoDB" id="10016350at2"/>
<evidence type="ECO:0000313" key="3">
    <source>
        <dbReference type="Proteomes" id="UP000052012"/>
    </source>
</evidence>
<feature type="transmembrane region" description="Helical" evidence="1">
    <location>
        <begin position="196"/>
        <end position="215"/>
    </location>
</feature>
<keyword evidence="1" id="KW-0812">Transmembrane</keyword>
<keyword evidence="1" id="KW-1133">Transmembrane helix</keyword>
<accession>A0A0R2B1J2</accession>
<comment type="caution">
    <text evidence="2">The sequence shown here is derived from an EMBL/GenBank/DDBJ whole genome shotgun (WGS) entry which is preliminary data.</text>
</comment>
<gene>
    <name evidence="2" type="ORF">FD06_GL000310</name>
</gene>
<organism evidence="2 3">
    <name type="scientific">Apilactobacillus ozensis DSM 23829 = JCM 17196</name>
    <dbReference type="NCBI Taxonomy" id="1423781"/>
    <lineage>
        <taxon>Bacteria</taxon>
        <taxon>Bacillati</taxon>
        <taxon>Bacillota</taxon>
        <taxon>Bacilli</taxon>
        <taxon>Lactobacillales</taxon>
        <taxon>Lactobacillaceae</taxon>
        <taxon>Apilactobacillus</taxon>
    </lineage>
</organism>
<dbReference type="EMBL" id="AYYQ01000006">
    <property type="protein sequence ID" value="KRM69251.1"/>
    <property type="molecule type" value="Genomic_DNA"/>
</dbReference>
<dbReference type="Proteomes" id="UP000052012">
    <property type="component" value="Unassembled WGS sequence"/>
</dbReference>
<name>A0A0R2B1J2_9LACO</name>
<dbReference type="AlphaFoldDB" id="A0A0R2B1J2"/>
<protein>
    <submittedName>
        <fullName evidence="2">Uncharacterized protein</fullName>
    </submittedName>
</protein>
<sequence>MSFVTSLITGSVVAAIITAVFNRINSEKSSIHSESEWRADLYKLSQKTEISRQDLELFRTCLSATRGMDNKLFDERTANRYLEIDDVCLFYYHYLLSNRLINIRRNMYVRGANERFVFRQLCRILLKSDWNTRDVKNSIMNKLSCFVKTSEEDKKAVSLVYKVCDFTTLNANDIDYLQKQYFHFVKNGSSIISFDISKAFFIISLLMLIYQTLQWKYLTHIIYFLTSKGHFFSDFHYVISSLLASPLCFAFLIYIPIEITLIIKACSANVRTISQYIKFRRLSLLIEKFLKLFKRKQHLIKFFSYSVRYGVVSIFLICLFTDNKSNAVIFFPLLDIYFNFINSFLSKSFGFPSNKISHDFYKC</sequence>
<evidence type="ECO:0000256" key="1">
    <source>
        <dbReference type="SAM" id="Phobius"/>
    </source>
</evidence>
<feature type="transmembrane region" description="Helical" evidence="1">
    <location>
        <begin position="6"/>
        <end position="24"/>
    </location>
</feature>
<dbReference type="PATRIC" id="fig|1423781.4.peg.315"/>
<evidence type="ECO:0000313" key="2">
    <source>
        <dbReference type="EMBL" id="KRM69251.1"/>
    </source>
</evidence>
<reference evidence="2 3" key="1">
    <citation type="journal article" date="2015" name="Genome Announc.">
        <title>Expanding the biotechnology potential of lactobacilli through comparative genomics of 213 strains and associated genera.</title>
        <authorList>
            <person name="Sun Z."/>
            <person name="Harris H.M."/>
            <person name="McCann A."/>
            <person name="Guo C."/>
            <person name="Argimon S."/>
            <person name="Zhang W."/>
            <person name="Yang X."/>
            <person name="Jeffery I.B."/>
            <person name="Cooney J.C."/>
            <person name="Kagawa T.F."/>
            <person name="Liu W."/>
            <person name="Song Y."/>
            <person name="Salvetti E."/>
            <person name="Wrobel A."/>
            <person name="Rasinkangas P."/>
            <person name="Parkhill J."/>
            <person name="Rea M.C."/>
            <person name="O'Sullivan O."/>
            <person name="Ritari J."/>
            <person name="Douillard F.P."/>
            <person name="Paul Ross R."/>
            <person name="Yang R."/>
            <person name="Briner A.E."/>
            <person name="Felis G.E."/>
            <person name="de Vos W.M."/>
            <person name="Barrangou R."/>
            <person name="Klaenhammer T.R."/>
            <person name="Caufield P.W."/>
            <person name="Cui Y."/>
            <person name="Zhang H."/>
            <person name="O'Toole P.W."/>
        </authorList>
    </citation>
    <scope>NUCLEOTIDE SEQUENCE [LARGE SCALE GENOMIC DNA]</scope>
    <source>
        <strain evidence="2 3">DSM 23829</strain>
    </source>
</reference>
<feature type="transmembrane region" description="Helical" evidence="1">
    <location>
        <begin position="327"/>
        <end position="345"/>
    </location>
</feature>
<keyword evidence="3" id="KW-1185">Reference proteome</keyword>
<keyword evidence="1" id="KW-0472">Membrane</keyword>
<feature type="transmembrane region" description="Helical" evidence="1">
    <location>
        <begin position="235"/>
        <end position="255"/>
    </location>
</feature>